<protein>
    <submittedName>
        <fullName evidence="1">Uncharacterized protein</fullName>
    </submittedName>
</protein>
<reference evidence="1" key="1">
    <citation type="submission" date="2020-03" db="EMBL/GenBank/DDBJ databases">
        <title>The deep terrestrial virosphere.</title>
        <authorList>
            <person name="Holmfeldt K."/>
            <person name="Nilsson E."/>
            <person name="Simone D."/>
            <person name="Lopez-Fernandez M."/>
            <person name="Wu X."/>
            <person name="de Brujin I."/>
            <person name="Lundin D."/>
            <person name="Andersson A."/>
            <person name="Bertilsson S."/>
            <person name="Dopson M."/>
        </authorList>
    </citation>
    <scope>NUCLEOTIDE SEQUENCE</scope>
    <source>
        <strain evidence="1">MM415A00444</strain>
    </source>
</reference>
<name>A0A6M3KKC2_9ZZZZ</name>
<dbReference type="AlphaFoldDB" id="A0A6M3KKC2"/>
<proteinExistence type="predicted"/>
<dbReference type="EMBL" id="MT142479">
    <property type="protein sequence ID" value="QJA82091.1"/>
    <property type="molecule type" value="Genomic_DNA"/>
</dbReference>
<sequence>MYVLIIFPIEQKPVLPLVIDKITSEERGAVYDELGSVEKTAYTKYINYMTALTGVTDYVNLWKMKHNCRRVIDIYEPVYRKGTVSYCVNCINVDIMDDKVKDVIDKEIIKLRDLSSSIVCVKTTEPLTWLKANDYKAVSYGME</sequence>
<gene>
    <name evidence="1" type="ORF">MM415A00444_0006</name>
</gene>
<evidence type="ECO:0000313" key="1">
    <source>
        <dbReference type="EMBL" id="QJA82091.1"/>
    </source>
</evidence>
<accession>A0A6M3KKC2</accession>
<organism evidence="1">
    <name type="scientific">viral metagenome</name>
    <dbReference type="NCBI Taxonomy" id="1070528"/>
    <lineage>
        <taxon>unclassified sequences</taxon>
        <taxon>metagenomes</taxon>
        <taxon>organismal metagenomes</taxon>
    </lineage>
</organism>